<evidence type="ECO:0008006" key="4">
    <source>
        <dbReference type="Google" id="ProtNLM"/>
    </source>
</evidence>
<keyword evidence="1" id="KW-0472">Membrane</keyword>
<dbReference type="Proteomes" id="UP000273326">
    <property type="component" value="Chromosome"/>
</dbReference>
<feature type="transmembrane region" description="Helical" evidence="1">
    <location>
        <begin position="101"/>
        <end position="122"/>
    </location>
</feature>
<reference evidence="3" key="1">
    <citation type="submission" date="2018-12" db="EMBL/GenBank/DDBJ databases">
        <title>Complete genome sequencing of Jeotgalibaca sp. H21T32.</title>
        <authorList>
            <person name="Bae J.-W."/>
            <person name="Lee S.-Y."/>
        </authorList>
    </citation>
    <scope>NUCLEOTIDE SEQUENCE [LARGE SCALE GENOMIC DNA]</scope>
    <source>
        <strain evidence="3">H21T32</strain>
    </source>
</reference>
<dbReference type="EMBL" id="CP034465">
    <property type="protein sequence ID" value="AZP04847.1"/>
    <property type="molecule type" value="Genomic_DNA"/>
</dbReference>
<protein>
    <recommendedName>
        <fullName evidence="4">DUF4870 domain-containing protein</fullName>
    </recommendedName>
</protein>
<dbReference type="KEGG" id="jeh:EJN90_09455"/>
<accession>A0A3Q9BL13</accession>
<dbReference type="AlphaFoldDB" id="A0A3Q9BL13"/>
<evidence type="ECO:0000256" key="1">
    <source>
        <dbReference type="SAM" id="Phobius"/>
    </source>
</evidence>
<feature type="transmembrane region" description="Helical" evidence="1">
    <location>
        <begin position="12"/>
        <end position="32"/>
    </location>
</feature>
<evidence type="ECO:0000313" key="2">
    <source>
        <dbReference type="EMBL" id="AZP04847.1"/>
    </source>
</evidence>
<gene>
    <name evidence="2" type="ORF">EJN90_09455</name>
</gene>
<feature type="transmembrane region" description="Helical" evidence="1">
    <location>
        <begin position="66"/>
        <end position="89"/>
    </location>
</feature>
<proteinExistence type="predicted"/>
<keyword evidence="1" id="KW-0812">Transmembrane</keyword>
<dbReference type="RefSeq" id="WP_126110649.1">
    <property type="nucleotide sequence ID" value="NZ_CP034465.1"/>
</dbReference>
<dbReference type="OrthoDB" id="2657448at2"/>
<keyword evidence="1" id="KW-1133">Transmembrane helix</keyword>
<organism evidence="2 3">
    <name type="scientific">Jeotgalibaca ciconiae</name>
    <dbReference type="NCBI Taxonomy" id="2496265"/>
    <lineage>
        <taxon>Bacteria</taxon>
        <taxon>Bacillati</taxon>
        <taxon>Bacillota</taxon>
        <taxon>Bacilli</taxon>
        <taxon>Lactobacillales</taxon>
        <taxon>Carnobacteriaceae</taxon>
        <taxon>Jeotgalibaca</taxon>
    </lineage>
</organism>
<sequence>MNGKQYTPHRSSIIPISAKVTVIGIIILAILIDFLPTVSYFGWVPAMLFMYFEKKSLYIRYHATQILAVEIIKVILSFALLILSIFFNLPYYTGEFGTDTFSILAGGYIDIAIMVLSIILLVSQAWFAMKYQEYNVRFVREKIYKAMKKDPKYDQLLRNTPFKK</sequence>
<evidence type="ECO:0000313" key="3">
    <source>
        <dbReference type="Proteomes" id="UP000273326"/>
    </source>
</evidence>
<name>A0A3Q9BL13_9LACT</name>
<keyword evidence="3" id="KW-1185">Reference proteome</keyword>